<dbReference type="Pfam" id="PF17820">
    <property type="entry name" value="PDZ_6"/>
    <property type="match status" value="1"/>
</dbReference>
<evidence type="ECO:0000256" key="2">
    <source>
        <dbReference type="ARBA" id="ARBA00022670"/>
    </source>
</evidence>
<dbReference type="Proteomes" id="UP000660262">
    <property type="component" value="Unassembled WGS sequence"/>
</dbReference>
<dbReference type="PANTHER" id="PTHR22939:SF125">
    <property type="entry name" value="PROTEASE DO-LIKE 14-RELATED"/>
    <property type="match status" value="1"/>
</dbReference>
<evidence type="ECO:0000259" key="4">
    <source>
        <dbReference type="PROSITE" id="PS50106"/>
    </source>
</evidence>
<evidence type="ECO:0000313" key="6">
    <source>
        <dbReference type="Proteomes" id="UP000660262"/>
    </source>
</evidence>
<dbReference type="Pfam" id="PF13365">
    <property type="entry name" value="Trypsin_2"/>
    <property type="match status" value="1"/>
</dbReference>
<dbReference type="SUPFAM" id="SSF50494">
    <property type="entry name" value="Trypsin-like serine proteases"/>
    <property type="match status" value="1"/>
</dbReference>
<dbReference type="InterPro" id="IPR036034">
    <property type="entry name" value="PDZ_sf"/>
</dbReference>
<dbReference type="InterPro" id="IPR001940">
    <property type="entry name" value="Peptidase_S1C"/>
</dbReference>
<dbReference type="InterPro" id="IPR041489">
    <property type="entry name" value="PDZ_6"/>
</dbReference>
<reference evidence="5" key="1">
    <citation type="submission" date="2020-10" db="EMBL/GenBank/DDBJ databases">
        <title>Unveiling of a novel bifunctional photoreceptor, Dualchrome1, isolated from a cosmopolitan green alga.</title>
        <authorList>
            <person name="Suzuki S."/>
            <person name="Kawachi M."/>
        </authorList>
    </citation>
    <scope>NUCLEOTIDE SEQUENCE</scope>
    <source>
        <strain evidence="5">NIES 2893</strain>
    </source>
</reference>
<dbReference type="GO" id="GO:0006508">
    <property type="term" value="P:proteolysis"/>
    <property type="evidence" value="ECO:0007669"/>
    <property type="project" value="UniProtKB-KW"/>
</dbReference>
<feature type="domain" description="PDZ" evidence="4">
    <location>
        <begin position="316"/>
        <end position="370"/>
    </location>
</feature>
<keyword evidence="6" id="KW-1185">Reference proteome</keyword>
<comment type="similarity">
    <text evidence="1">Belongs to the peptidase S1C family.</text>
</comment>
<dbReference type="PROSITE" id="PS50106">
    <property type="entry name" value="PDZ"/>
    <property type="match status" value="1"/>
</dbReference>
<sequence length="392" mass="41723">MAMATSRRTGARALCCYCCYCYCWWYHHQFSHWSLVVAIAIRSIGGFWDDENVPIGRNEVADAAEAVAPAVVNLAVLTRTGGGLFGVRGGHDREGVVAATGSGFIIDTKGVCVTNAHVVRGAASTKLRVTLHDGRTVEGQVVAADAASDIAVVQLDEKRAPYPCVKLGQSDNLRAGEWVVALGSPLHLSNTVTVGIISNVTRRASDLGMGGAARARMAYLQTDAAINQGNSGGPLCDLDGRVVGVNTMKALGADGVSFAIPIDEARRVVTQLLDHGRVRRPYLGMKLLELNAGICESLRTSTGTPFPPKECERGAVLLPHVHPGAPADRCGLHSGDVIVKVNEKDVTGVQSVLDPLEPGKKVHFEVVRRDETTRKGFVRLCVVVQAEEMRGG</sequence>
<evidence type="ECO:0000313" key="5">
    <source>
        <dbReference type="EMBL" id="GHP11100.1"/>
    </source>
</evidence>
<dbReference type="OrthoDB" id="4217619at2759"/>
<keyword evidence="2 5" id="KW-0645">Protease</keyword>
<protein>
    <submittedName>
        <fullName evidence="5">Serine protease htra2, mitochondrial</fullName>
    </submittedName>
</protein>
<dbReference type="Gene3D" id="2.40.10.120">
    <property type="match status" value="1"/>
</dbReference>
<keyword evidence="3" id="KW-0378">Hydrolase</keyword>
<gene>
    <name evidence="5" type="ORF">PPROV_000983000</name>
</gene>
<dbReference type="PRINTS" id="PR00834">
    <property type="entry name" value="PROTEASES2C"/>
</dbReference>
<dbReference type="SUPFAM" id="SSF50156">
    <property type="entry name" value="PDZ domain-like"/>
    <property type="match status" value="1"/>
</dbReference>
<dbReference type="GO" id="GO:0004252">
    <property type="term" value="F:serine-type endopeptidase activity"/>
    <property type="evidence" value="ECO:0007669"/>
    <property type="project" value="InterPro"/>
</dbReference>
<comment type="caution">
    <text evidence="5">The sequence shown here is derived from an EMBL/GenBank/DDBJ whole genome shotgun (WGS) entry which is preliminary data.</text>
</comment>
<dbReference type="EMBL" id="BNJQ01000032">
    <property type="protein sequence ID" value="GHP11100.1"/>
    <property type="molecule type" value="Genomic_DNA"/>
</dbReference>
<organism evidence="5 6">
    <name type="scientific">Pycnococcus provasolii</name>
    <dbReference type="NCBI Taxonomy" id="41880"/>
    <lineage>
        <taxon>Eukaryota</taxon>
        <taxon>Viridiplantae</taxon>
        <taxon>Chlorophyta</taxon>
        <taxon>Pseudoscourfieldiophyceae</taxon>
        <taxon>Pseudoscourfieldiales</taxon>
        <taxon>Pycnococcaceae</taxon>
        <taxon>Pycnococcus</taxon>
    </lineage>
</organism>
<evidence type="ECO:0000256" key="1">
    <source>
        <dbReference type="ARBA" id="ARBA00010541"/>
    </source>
</evidence>
<dbReference type="InterPro" id="IPR001478">
    <property type="entry name" value="PDZ"/>
</dbReference>
<dbReference type="PANTHER" id="PTHR22939">
    <property type="entry name" value="SERINE PROTEASE FAMILY S1C HTRA-RELATED"/>
    <property type="match status" value="1"/>
</dbReference>
<name>A0A830HZ37_9CHLO</name>
<dbReference type="AlphaFoldDB" id="A0A830HZ37"/>
<dbReference type="Gene3D" id="2.30.42.10">
    <property type="match status" value="1"/>
</dbReference>
<accession>A0A830HZ37</accession>
<dbReference type="SMART" id="SM00228">
    <property type="entry name" value="PDZ"/>
    <property type="match status" value="1"/>
</dbReference>
<dbReference type="InterPro" id="IPR009003">
    <property type="entry name" value="Peptidase_S1_PA"/>
</dbReference>
<proteinExistence type="inferred from homology"/>
<evidence type="ECO:0000256" key="3">
    <source>
        <dbReference type="ARBA" id="ARBA00022801"/>
    </source>
</evidence>